<evidence type="ECO:0000256" key="2">
    <source>
        <dbReference type="ARBA" id="ARBA00004496"/>
    </source>
</evidence>
<dbReference type="InterPro" id="IPR000563">
    <property type="entry name" value="Flag_FliH"/>
</dbReference>
<dbReference type="GO" id="GO:0071973">
    <property type="term" value="P:bacterial-type flagellum-dependent cell motility"/>
    <property type="evidence" value="ECO:0007669"/>
    <property type="project" value="InterPro"/>
</dbReference>
<evidence type="ECO:0000256" key="6">
    <source>
        <dbReference type="ARBA" id="ARBA00022490"/>
    </source>
</evidence>
<evidence type="ECO:0000256" key="8">
    <source>
        <dbReference type="ARBA" id="ARBA00022927"/>
    </source>
</evidence>
<comment type="function">
    <text evidence="1">Needed for flagellar regrowth and assembly.</text>
</comment>
<evidence type="ECO:0000313" key="13">
    <source>
        <dbReference type="Proteomes" id="UP000287908"/>
    </source>
</evidence>
<dbReference type="InterPro" id="IPR018035">
    <property type="entry name" value="Flagellar_FliH/T3SS_HrpE"/>
</dbReference>
<feature type="compositionally biased region" description="Acidic residues" evidence="10">
    <location>
        <begin position="41"/>
        <end position="50"/>
    </location>
</feature>
<dbReference type="Pfam" id="PF02108">
    <property type="entry name" value="FliH"/>
    <property type="match status" value="1"/>
</dbReference>
<dbReference type="PANTHER" id="PTHR34982:SF1">
    <property type="entry name" value="FLAGELLAR ASSEMBLY PROTEIN FLIH"/>
    <property type="match status" value="1"/>
</dbReference>
<dbReference type="GO" id="GO:0015031">
    <property type="term" value="P:protein transport"/>
    <property type="evidence" value="ECO:0007669"/>
    <property type="project" value="UniProtKB-KW"/>
</dbReference>
<evidence type="ECO:0000256" key="4">
    <source>
        <dbReference type="ARBA" id="ARBA00016507"/>
    </source>
</evidence>
<dbReference type="PANTHER" id="PTHR34982">
    <property type="entry name" value="YOP PROTEINS TRANSLOCATION PROTEIN L"/>
    <property type="match status" value="1"/>
</dbReference>
<dbReference type="SUPFAM" id="SSF160527">
    <property type="entry name" value="V-type ATPase subunit E-like"/>
    <property type="match status" value="1"/>
</dbReference>
<name>A0A432ZC18_9GAMM</name>
<comment type="subcellular location">
    <subcellularLocation>
        <location evidence="2">Cytoplasm</location>
    </subcellularLocation>
</comment>
<evidence type="ECO:0000256" key="9">
    <source>
        <dbReference type="ARBA" id="ARBA00023225"/>
    </source>
</evidence>
<dbReference type="GO" id="GO:0044781">
    <property type="term" value="P:bacterial-type flagellum organization"/>
    <property type="evidence" value="ECO:0007669"/>
    <property type="project" value="UniProtKB-KW"/>
</dbReference>
<sequence>MSDGQKTTEKWQFPDITSDEHLTGGKTNVLNKPTRWQYEPPETEDDEEPELQPLTAEELEQIREAAREEGFKEGYNAGHEEGQQAGHTEGLENGQQEGFEKGFEQGLADGKAKMDVQAKELIKLLDSLSYPDRKLTDDIQAELIDMVTELTQAICLDVPYSQPEIIKKAVREALEVLPVTDQRVVIHLNPDDLEVIQDMYSEEELKQHGWLLSKDELLERGGCRVTTESSSVDYTLSSRIKSVFDSIKG</sequence>
<gene>
    <name evidence="12" type="ORF">CWI81_10865</name>
</gene>
<keyword evidence="9" id="KW-1006">Bacterial flagellum protein export</keyword>
<evidence type="ECO:0000256" key="3">
    <source>
        <dbReference type="ARBA" id="ARBA00006602"/>
    </source>
</evidence>
<keyword evidence="5" id="KW-0813">Transport</keyword>
<keyword evidence="13" id="KW-1185">Reference proteome</keyword>
<evidence type="ECO:0000259" key="11">
    <source>
        <dbReference type="Pfam" id="PF02108"/>
    </source>
</evidence>
<keyword evidence="12" id="KW-0966">Cell projection</keyword>
<protein>
    <recommendedName>
        <fullName evidence="4">Flagellar assembly protein FliH</fullName>
    </recommendedName>
</protein>
<comment type="similarity">
    <text evidence="3">Belongs to the FliH family.</text>
</comment>
<dbReference type="NCBIfam" id="NF004270">
    <property type="entry name" value="PRK05687.2-1"/>
    <property type="match status" value="1"/>
</dbReference>
<dbReference type="OrthoDB" id="8480773at2"/>
<proteinExistence type="inferred from homology"/>
<dbReference type="GO" id="GO:0009288">
    <property type="term" value="C:bacterial-type flagellum"/>
    <property type="evidence" value="ECO:0007669"/>
    <property type="project" value="InterPro"/>
</dbReference>
<reference evidence="12 13" key="1">
    <citation type="journal article" date="2011" name="Front. Microbiol.">
        <title>Genomic signatures of strain selection and enhancement in Bacillus atrophaeus var. globigii, a historical biowarfare simulant.</title>
        <authorList>
            <person name="Gibbons H.S."/>
            <person name="Broomall S.M."/>
            <person name="McNew L.A."/>
            <person name="Daligault H."/>
            <person name="Chapman C."/>
            <person name="Bruce D."/>
            <person name="Karavis M."/>
            <person name="Krepps M."/>
            <person name="McGregor P.A."/>
            <person name="Hong C."/>
            <person name="Park K.H."/>
            <person name="Akmal A."/>
            <person name="Feldman A."/>
            <person name="Lin J.S."/>
            <person name="Chang W.E."/>
            <person name="Higgs B.W."/>
            <person name="Demirev P."/>
            <person name="Lindquist J."/>
            <person name="Liem A."/>
            <person name="Fochler E."/>
            <person name="Read T.D."/>
            <person name="Tapia R."/>
            <person name="Johnson S."/>
            <person name="Bishop-Lilly K.A."/>
            <person name="Detter C."/>
            <person name="Han C."/>
            <person name="Sozhamannan S."/>
            <person name="Rosenzweig C.N."/>
            <person name="Skowronski E.W."/>
        </authorList>
    </citation>
    <scope>NUCLEOTIDE SEQUENCE [LARGE SCALE GENOMIC DNA]</scope>
    <source>
        <strain evidence="12 13">CL-SP19</strain>
    </source>
</reference>
<dbReference type="PRINTS" id="PR01003">
    <property type="entry name" value="FLGFLIH"/>
</dbReference>
<dbReference type="Gene3D" id="3.30.2320.30">
    <property type="entry name" value="ATP synthase, E subunit, C-terminal"/>
    <property type="match status" value="1"/>
</dbReference>
<dbReference type="Proteomes" id="UP000287908">
    <property type="component" value="Unassembled WGS sequence"/>
</dbReference>
<keyword evidence="7" id="KW-1005">Bacterial flagellum biogenesis</keyword>
<dbReference type="GO" id="GO:0003774">
    <property type="term" value="F:cytoskeletal motor activity"/>
    <property type="evidence" value="ECO:0007669"/>
    <property type="project" value="InterPro"/>
</dbReference>
<dbReference type="InterPro" id="IPR038495">
    <property type="entry name" value="ATPase_E_C"/>
</dbReference>
<comment type="caution">
    <text evidence="12">The sequence shown here is derived from an EMBL/GenBank/DDBJ whole genome shotgun (WGS) entry which is preliminary data.</text>
</comment>
<dbReference type="AlphaFoldDB" id="A0A432ZC18"/>
<keyword evidence="12" id="KW-0969">Cilium</keyword>
<evidence type="ECO:0000256" key="1">
    <source>
        <dbReference type="ARBA" id="ARBA00003041"/>
    </source>
</evidence>
<organism evidence="12 13">
    <name type="scientific">Idiomarina seosinensis</name>
    <dbReference type="NCBI Taxonomy" id="281739"/>
    <lineage>
        <taxon>Bacteria</taxon>
        <taxon>Pseudomonadati</taxon>
        <taxon>Pseudomonadota</taxon>
        <taxon>Gammaproteobacteria</taxon>
        <taxon>Alteromonadales</taxon>
        <taxon>Idiomarinaceae</taxon>
        <taxon>Idiomarina</taxon>
    </lineage>
</organism>
<evidence type="ECO:0000313" key="12">
    <source>
        <dbReference type="EMBL" id="RUO75464.1"/>
    </source>
</evidence>
<evidence type="ECO:0000256" key="5">
    <source>
        <dbReference type="ARBA" id="ARBA00022448"/>
    </source>
</evidence>
<keyword evidence="8" id="KW-0653">Protein transport</keyword>
<keyword evidence="6" id="KW-0963">Cytoplasm</keyword>
<evidence type="ECO:0000256" key="7">
    <source>
        <dbReference type="ARBA" id="ARBA00022795"/>
    </source>
</evidence>
<keyword evidence="12" id="KW-0282">Flagellum</keyword>
<evidence type="ECO:0000256" key="10">
    <source>
        <dbReference type="SAM" id="MobiDB-lite"/>
    </source>
</evidence>
<feature type="compositionally biased region" description="Basic and acidic residues" evidence="10">
    <location>
        <begin position="60"/>
        <end position="69"/>
    </location>
</feature>
<feature type="domain" description="Flagellar assembly protein FliH/Type III secretion system HrpE" evidence="11">
    <location>
        <begin position="117"/>
        <end position="242"/>
    </location>
</feature>
<dbReference type="InterPro" id="IPR051472">
    <property type="entry name" value="T3SS_Stator/FliH"/>
</dbReference>
<dbReference type="GO" id="GO:0005829">
    <property type="term" value="C:cytosol"/>
    <property type="evidence" value="ECO:0007669"/>
    <property type="project" value="TreeGrafter"/>
</dbReference>
<dbReference type="RefSeq" id="WP_126785310.1">
    <property type="nucleotide sequence ID" value="NZ_PIQF01000003.1"/>
</dbReference>
<feature type="region of interest" description="Disordered" evidence="10">
    <location>
        <begin position="1"/>
        <end position="69"/>
    </location>
</feature>
<dbReference type="EMBL" id="PIQF01000003">
    <property type="protein sequence ID" value="RUO75464.1"/>
    <property type="molecule type" value="Genomic_DNA"/>
</dbReference>
<accession>A0A432ZC18</accession>